<gene>
    <name evidence="2" type="ORF">BURMUCGD2_6342</name>
</gene>
<dbReference type="Proteomes" id="UP000004535">
    <property type="component" value="Unassembled WGS sequence"/>
</dbReference>
<sequence>MLDGMRVLVCGTRNAVTLCATLLERAGARITLADTLGPDESAHDVIVVSSDGWTADRKAAIIALKAAGTHIVCDITATGPHGPYANAARSDAQIQAIGGLMDTTGFSEREPVRVGVPFTEISASLYAAAAIAAAWRVKRLRCIVQNIDVTLLGCAASALTTFLPAAFARDTVTRVGNRHPACAPWNAYRTRDGWILICTSTEEQWRKIACVAGVPQLDSRRFATLADRVRNVDELDVLIETWTSTLSTDECAAVCERIGVAAGPIATVTGLCSEPNFRVRHGEAAARIETNGIDGDTYRHVSIFGVSSLTADEDVTAGTFAGNVACAADAGPLAGVNVVEIGQYTTAPLVGKHLAALGATVVKIEPPEGEVARTWRPGQTGTSYFFALNNTDKDTISLDLKQEAGRARLRALLADADVLIENLRPGALAKLGFGRDTLGEINPSLIYCSISGFGVESAYPERPAFDTVIQAMSGLMDLTRSNGEPVKLGASGADILGGQAALLAIVANLAGRSSRRGTFVEIAMQDVAAWSALFAAGNPGPCGVAVRCADGYVWLEGDDCRDTSELAAYTDEIGCGTQTRTSAVVALANVGLHAVPIVPVHELMENGDFLADALCVARDANGTFWPVVKLPYRLSRTPARIRAVPVAPRSEATHDTCGRAA</sequence>
<accession>B9BNS2</accession>
<dbReference type="GO" id="GO:0008410">
    <property type="term" value="F:CoA-transferase activity"/>
    <property type="evidence" value="ECO:0007669"/>
    <property type="project" value="TreeGrafter"/>
</dbReference>
<reference evidence="2 3" key="1">
    <citation type="journal article" date="2012" name="J. Bacteriol.">
        <title>Draft Genome Sequence Determination for Cystic Fibrosis and Chronic Granulomatous Disease Burkholderia multivorans Isolates.</title>
        <authorList>
            <person name="Varga J.J."/>
            <person name="Losada L."/>
            <person name="Zelazny A.M."/>
            <person name="Brinkac L."/>
            <person name="Harkins D."/>
            <person name="Radune D."/>
            <person name="Hostetler J."/>
            <person name="Sampaio E.P."/>
            <person name="Ronning C.M."/>
            <person name="Nierman W.C."/>
            <person name="Greenberg D.E."/>
            <person name="Holland S.M."/>
            <person name="Goldberg J.B."/>
        </authorList>
    </citation>
    <scope>NUCLEOTIDE SEQUENCE [LARGE SCALE GENOMIC DNA]</scope>
    <source>
        <strain evidence="2 3">CGD2</strain>
    </source>
</reference>
<dbReference type="Gene3D" id="3.40.50.10540">
    <property type="entry name" value="Crotonobetainyl-coa:carnitine coa-transferase, domain 1"/>
    <property type="match status" value="2"/>
</dbReference>
<dbReference type="AlphaFoldDB" id="B9BNS2"/>
<dbReference type="SUPFAM" id="SSF89796">
    <property type="entry name" value="CoA-transferase family III (CaiB/BaiF)"/>
    <property type="match status" value="2"/>
</dbReference>
<evidence type="ECO:0000313" key="2">
    <source>
        <dbReference type="EMBL" id="EEE07240.1"/>
    </source>
</evidence>
<dbReference type="RefSeq" id="WP_006405186.1">
    <property type="nucleotide sequence ID" value="NZ_ACFC01000004.1"/>
</dbReference>
<keyword evidence="1" id="KW-0808">Transferase</keyword>
<dbReference type="PANTHER" id="PTHR48207">
    <property type="entry name" value="SUCCINATE--HYDROXYMETHYLGLUTARATE COA-TRANSFERASE"/>
    <property type="match status" value="1"/>
</dbReference>
<dbReference type="Pfam" id="PF02515">
    <property type="entry name" value="CoA_transf_3"/>
    <property type="match status" value="2"/>
</dbReference>
<dbReference type="InterPro" id="IPR050483">
    <property type="entry name" value="CoA-transferase_III_domain"/>
</dbReference>
<comment type="caution">
    <text evidence="2">The sequence shown here is derived from an EMBL/GenBank/DDBJ whole genome shotgun (WGS) entry which is preliminary data.</text>
</comment>
<dbReference type="InterPro" id="IPR003673">
    <property type="entry name" value="CoA-Trfase_fam_III"/>
</dbReference>
<proteinExistence type="predicted"/>
<dbReference type="EMBL" id="ACFC01000004">
    <property type="protein sequence ID" value="EEE07240.1"/>
    <property type="molecule type" value="Genomic_DNA"/>
</dbReference>
<name>B9BNS2_9BURK</name>
<dbReference type="InterPro" id="IPR023606">
    <property type="entry name" value="CoA-Trfase_III_dom_1_sf"/>
</dbReference>
<evidence type="ECO:0000313" key="3">
    <source>
        <dbReference type="Proteomes" id="UP000004535"/>
    </source>
</evidence>
<protein>
    <submittedName>
        <fullName evidence="2">Putative dehydratase</fullName>
    </submittedName>
</protein>
<organism evidence="2 3">
    <name type="scientific">Burkholderia multivorans CGD2</name>
    <dbReference type="NCBI Taxonomy" id="513052"/>
    <lineage>
        <taxon>Bacteria</taxon>
        <taxon>Pseudomonadati</taxon>
        <taxon>Pseudomonadota</taxon>
        <taxon>Betaproteobacteria</taxon>
        <taxon>Burkholderiales</taxon>
        <taxon>Burkholderiaceae</taxon>
        <taxon>Burkholderia</taxon>
        <taxon>Burkholderia cepacia complex</taxon>
    </lineage>
</organism>
<dbReference type="PANTHER" id="PTHR48207:SF3">
    <property type="entry name" value="SUCCINATE--HYDROXYMETHYLGLUTARATE COA-TRANSFERASE"/>
    <property type="match status" value="1"/>
</dbReference>
<evidence type="ECO:0000256" key="1">
    <source>
        <dbReference type="ARBA" id="ARBA00022679"/>
    </source>
</evidence>